<dbReference type="Proteomes" id="UP000251561">
    <property type="component" value="Chromosome"/>
</dbReference>
<evidence type="ECO:0000259" key="2">
    <source>
        <dbReference type="Pfam" id="PF04536"/>
    </source>
</evidence>
<proteinExistence type="predicted"/>
<evidence type="ECO:0000256" key="1">
    <source>
        <dbReference type="SAM" id="SignalP"/>
    </source>
</evidence>
<dbReference type="PANTHER" id="PTHR30373">
    <property type="entry name" value="UPF0603 PROTEIN YGCG"/>
    <property type="match status" value="1"/>
</dbReference>
<reference evidence="3 4" key="1">
    <citation type="submission" date="2018-06" db="EMBL/GenBank/DDBJ databases">
        <title>Genome sequencing of Flavobacterium.</title>
        <authorList>
            <person name="Baek M.-G."/>
            <person name="Yi H."/>
        </authorList>
    </citation>
    <scope>NUCLEOTIDE SEQUENCE [LARGE SCALE GENOMIC DNA]</scope>
    <source>
        <strain evidence="3 4">HYN0086</strain>
    </source>
</reference>
<dbReference type="Pfam" id="PF04536">
    <property type="entry name" value="TPM_phosphatase"/>
    <property type="match status" value="1"/>
</dbReference>
<dbReference type="KEGG" id="ffl:HYN86_19220"/>
<feature type="domain" description="TPM" evidence="2">
    <location>
        <begin position="37"/>
        <end position="160"/>
    </location>
</feature>
<dbReference type="Gene3D" id="3.10.310.50">
    <property type="match status" value="1"/>
</dbReference>
<organism evidence="3 4">
    <name type="scientific">Flavobacterium fluviale</name>
    <dbReference type="NCBI Taxonomy" id="2249356"/>
    <lineage>
        <taxon>Bacteria</taxon>
        <taxon>Pseudomonadati</taxon>
        <taxon>Bacteroidota</taxon>
        <taxon>Flavobacteriia</taxon>
        <taxon>Flavobacteriales</taxon>
        <taxon>Flavobacteriaceae</taxon>
        <taxon>Flavobacterium</taxon>
    </lineage>
</organism>
<keyword evidence="1" id="KW-0732">Signal</keyword>
<protein>
    <submittedName>
        <fullName evidence="3">TPM domain-containing protein</fullName>
    </submittedName>
</protein>
<feature type="chain" id="PRO_5016880923" evidence="1">
    <location>
        <begin position="21"/>
        <end position="163"/>
    </location>
</feature>
<dbReference type="RefSeq" id="WP_113679510.1">
    <property type="nucleotide sequence ID" value="NZ_CP030261.1"/>
</dbReference>
<dbReference type="PANTHER" id="PTHR30373:SF2">
    <property type="entry name" value="UPF0603 PROTEIN YGCG"/>
    <property type="match status" value="1"/>
</dbReference>
<dbReference type="EMBL" id="CP030261">
    <property type="protein sequence ID" value="AXB58601.1"/>
    <property type="molecule type" value="Genomic_DNA"/>
</dbReference>
<evidence type="ECO:0000313" key="3">
    <source>
        <dbReference type="EMBL" id="AXB58601.1"/>
    </source>
</evidence>
<feature type="signal peptide" evidence="1">
    <location>
        <begin position="1"/>
        <end position="20"/>
    </location>
</feature>
<dbReference type="OrthoDB" id="9810918at2"/>
<gene>
    <name evidence="3" type="ORF">HYN86_19220</name>
</gene>
<keyword evidence="4" id="KW-1185">Reference proteome</keyword>
<accession>A0A344LXF9</accession>
<evidence type="ECO:0000313" key="4">
    <source>
        <dbReference type="Proteomes" id="UP000251561"/>
    </source>
</evidence>
<dbReference type="AlphaFoldDB" id="A0A344LXF9"/>
<dbReference type="InterPro" id="IPR007621">
    <property type="entry name" value="TPM_dom"/>
</dbReference>
<name>A0A344LXF9_9FLAO</name>
<sequence length="163" mass="18607">MKKLVLIFIIVLFLPTLSFAQTKTENQPVFAKSYDYVNDFEKILTPNQVKNLNDFLKSSEAKTNSKILIVTTPSILPHTDLTNYSLDLDKYLVSKLKIDTSILIVISKQLRQIQVHGVEKIRAKMSDQEMKDIVSSYIVPELKKGDYYKGLQQGALQLAKKIE</sequence>